<dbReference type="NCBIfam" id="TIGR01541">
    <property type="entry name" value="tape_meas_lam_C"/>
    <property type="match status" value="1"/>
</dbReference>
<name>A0ABV6C7R9_9GAMM</name>
<dbReference type="InterPro" id="IPR006431">
    <property type="entry name" value="Phage_tape_meas_C"/>
</dbReference>
<evidence type="ECO:0000256" key="1">
    <source>
        <dbReference type="SAM" id="Coils"/>
    </source>
</evidence>
<feature type="coiled-coil region" evidence="1">
    <location>
        <begin position="576"/>
        <end position="618"/>
    </location>
</feature>
<reference evidence="3 4" key="1">
    <citation type="submission" date="2024-09" db="EMBL/GenBank/DDBJ databases">
        <authorList>
            <person name="Sun Q."/>
            <person name="Mori K."/>
        </authorList>
    </citation>
    <scope>NUCLEOTIDE SEQUENCE [LARGE SCALE GENOMIC DNA]</scope>
    <source>
        <strain evidence="3 4">CCM 8545</strain>
    </source>
</reference>
<sequence length="1183" mass="128197">MSDIANLHLRVNTKEINDAKQALLDLDETGKNSAMTVKELGKAFAGFVIGTSLTKIVKEATMANARYRELGVTMKAIGMNAGYSSRELLSVEDALKKTGISAIESRSSIATLIQANIDLGKATQLARLAQDAAVIGGLNSSEAYNRLIYGVQTAQTDVLRTIGITVNFEDAYKKMALQIGKTANSLTEQEKTQARVNAVMERGAGISGAYEASMSEAGKQLRSMSRYVDDLKVKMGASFMPEFTDGVSLATKAVKALEENSTTVATVIKTALVAGLMSSVVWATKFSVSKIKASQANITLLRTEAQLALTQAQSAKTQATRTNLDRVAHQNKMQQLLSQRTAEQQAALGTDRAAQANRNLEAARLRLTRANMQARASETALANATNATAAAQSRVSGLSGMSRALGAIGGPAGAAIIAASALYSFWQQAKATREEAINLGKEFENLNQTMAKFSNFVQADKSNSEILSSLSTIGSQFEQLDKINTEINDLGQGYLLSTATFKSNESIKNQIMELQGQRYYVKLGLDKIISDIKSSNTSLKDAFKQFEENSASLTYDSIKKTYKEAQNISLYLDDEIKKIDAQIEKSSAQINQWKNVSLKDMRNQLKSAESKGEDERAERIKKSIILTTQKLEAEEVKLNALYEIRNGLLERNKIATNGINSSSSILLSNLPRIASSLVQQNIQWNQLNQGIIATFNSLNAFSRASVPADNDLATKFKAKLDSINIRSEIGRMVNAADREMANLTQDFVEDGFNKEQSLALAKAEYERLKIERENAKKNSLGAKGVKDDSGIRALLDSKERLRTLAEQLRASEKLTAEEKRLAEFEEKMLQIKGKAQTADDLALLAQEGLLRSSLQQEAYVSKMVSAKQAYLEVSKQISLEQRNQEENLKQQLGTLTMSSKQAAQYAREQQIRNQFAQKRSEIADSGLLAPIYSTSLVLQEQSAIGLSKKANAEFLEAQGSWKSGAIKAWNDYEESVTNVVGNVSQIGSKAFDGMANSLTDFVMTGKASFGEFSKSILSDIASMTLRMAMFNAIKMGGTVLGLGGWFADGGFTGFGGKYEPAGVVHKGEFVFTKEATQRLGVRNLYEIMQRAHAGYAQGGVVGGGMAPTVNNSHIPSMIGLGAGDIHVSVVVNNNGGSSETQSSISGGGENLGKAIGGVVREAIMKETKQGGIIHQVINNRMGR</sequence>
<evidence type="ECO:0000313" key="3">
    <source>
        <dbReference type="EMBL" id="MFC0179012.1"/>
    </source>
</evidence>
<comment type="caution">
    <text evidence="3">The sequence shown here is derived from an EMBL/GenBank/DDBJ whole genome shotgun (WGS) entry which is preliminary data.</text>
</comment>
<dbReference type="Pfam" id="PF24622">
    <property type="entry name" value="TMP_4"/>
    <property type="match status" value="1"/>
</dbReference>
<dbReference type="Proteomes" id="UP001589758">
    <property type="component" value="Unassembled WGS sequence"/>
</dbReference>
<evidence type="ECO:0000259" key="2">
    <source>
        <dbReference type="Pfam" id="PF09718"/>
    </source>
</evidence>
<dbReference type="Pfam" id="PF09718">
    <property type="entry name" value="Tape_meas_lam_C"/>
    <property type="match status" value="1"/>
</dbReference>
<dbReference type="EMBL" id="JBHLXE010000027">
    <property type="protein sequence ID" value="MFC0179012.1"/>
    <property type="molecule type" value="Genomic_DNA"/>
</dbReference>
<proteinExistence type="predicted"/>
<feature type="domain" description="Bacteriophage tail tape measure C-terminal" evidence="2">
    <location>
        <begin position="959"/>
        <end position="1033"/>
    </location>
</feature>
<protein>
    <submittedName>
        <fullName evidence="3">Phage tail tape measure protein</fullName>
    </submittedName>
</protein>
<keyword evidence="4" id="KW-1185">Reference proteome</keyword>
<accession>A0ABV6C7R9</accession>
<gene>
    <name evidence="3" type="ORF">ACFFIT_02700</name>
</gene>
<evidence type="ECO:0000313" key="4">
    <source>
        <dbReference type="Proteomes" id="UP001589758"/>
    </source>
</evidence>
<organism evidence="3 4">
    <name type="scientific">Thorsellia kenyensis</name>
    <dbReference type="NCBI Taxonomy" id="1549888"/>
    <lineage>
        <taxon>Bacteria</taxon>
        <taxon>Pseudomonadati</taxon>
        <taxon>Pseudomonadota</taxon>
        <taxon>Gammaproteobacteria</taxon>
        <taxon>Enterobacterales</taxon>
        <taxon>Thorselliaceae</taxon>
        <taxon>Thorsellia</taxon>
    </lineage>
</organism>
<keyword evidence="1" id="KW-0175">Coiled coil</keyword>
<dbReference type="RefSeq" id="WP_385876106.1">
    <property type="nucleotide sequence ID" value="NZ_JBHLXE010000027.1"/>
</dbReference>
<feature type="coiled-coil region" evidence="1">
    <location>
        <begin position="758"/>
        <end position="834"/>
    </location>
</feature>